<dbReference type="InterPro" id="IPR029056">
    <property type="entry name" value="Ribokinase-like"/>
</dbReference>
<dbReference type="GO" id="GO:0009228">
    <property type="term" value="P:thiamine biosynthetic process"/>
    <property type="evidence" value="ECO:0007669"/>
    <property type="project" value="InterPro"/>
</dbReference>
<evidence type="ECO:0000259" key="1">
    <source>
        <dbReference type="Pfam" id="PF08543"/>
    </source>
</evidence>
<dbReference type="Gene3D" id="3.40.1190.20">
    <property type="match status" value="1"/>
</dbReference>
<evidence type="ECO:0000313" key="4">
    <source>
        <dbReference type="Proteomes" id="UP000000262"/>
    </source>
</evidence>
<accession>A8AAW8</accession>
<protein>
    <submittedName>
        <fullName evidence="3">Phosphomethylpyrimidine kinase type-1</fullName>
    </submittedName>
</protein>
<proteinExistence type="predicted"/>
<reference evidence="3 4" key="1">
    <citation type="journal article" date="2008" name="Genome Biol.">
        <title>A genomic analysis of the archaeal system Ignicoccus hospitalis-Nanoarchaeum equitans.</title>
        <authorList>
            <person name="Podar M."/>
            <person name="Anderson I."/>
            <person name="Makarova K.S."/>
            <person name="Elkins J.G."/>
            <person name="Ivanova N."/>
            <person name="Wall M.A."/>
            <person name="Lykidis A."/>
            <person name="Mavromatis K."/>
            <person name="Sun H."/>
            <person name="Hudson M.E."/>
            <person name="Chen W."/>
            <person name="Deciu C."/>
            <person name="Hutchison D."/>
            <person name="Eads J.R."/>
            <person name="Anderson A."/>
            <person name="Fernandes F."/>
            <person name="Szeto E."/>
            <person name="Lapidus A."/>
            <person name="Kyrpides N.C."/>
            <person name="Saier M.H.Jr."/>
            <person name="Richardson P.M."/>
            <person name="Rachel R."/>
            <person name="Huber H."/>
            <person name="Eisen J.A."/>
            <person name="Koonin E.V."/>
            <person name="Keller M."/>
            <person name="Stetter K.O."/>
        </authorList>
    </citation>
    <scope>NUCLEOTIDE SEQUENCE [LARGE SCALE GENOMIC DNA]</scope>
    <source>
        <strain evidence="4">KIN4/I / DSM 18386 / JCM 14125</strain>
    </source>
</reference>
<dbReference type="Pfam" id="PF10120">
    <property type="entry name" value="ThiN"/>
    <property type="match status" value="1"/>
</dbReference>
<keyword evidence="3" id="KW-0808">Transferase</keyword>
<dbReference type="GO" id="GO:0008902">
    <property type="term" value="F:hydroxymethylpyrimidine kinase activity"/>
    <property type="evidence" value="ECO:0007669"/>
    <property type="project" value="TreeGrafter"/>
</dbReference>
<dbReference type="Gene3D" id="3.40.225.10">
    <property type="entry name" value="Class II aldolase/adducin N-terminal domain"/>
    <property type="match status" value="1"/>
</dbReference>
<keyword evidence="3" id="KW-0418">Kinase</keyword>
<keyword evidence="4" id="KW-1185">Reference proteome</keyword>
<dbReference type="SUPFAM" id="SSF53613">
    <property type="entry name" value="Ribokinase-like"/>
    <property type="match status" value="1"/>
</dbReference>
<dbReference type="InterPro" id="IPR004399">
    <property type="entry name" value="HMP/HMP-P_kinase_dom"/>
</dbReference>
<dbReference type="KEGG" id="iho:Igni_0888"/>
<sequence length="430" mass="47133">MNVKKVAAVGGLDPSGGAGIEMDVKVGSAVGVHVHPVATAITYQTPTEFYGSKCTDIEVLEGQLKAVKGVRNWKLGMLCNERIAETLLKYLEGVVVVDPVLKATAGGTLYEGSLETYKKILSVSFAVTPNALEAEALTGLRVRTVDDAIRAAEALAEAGPKLVVITGGHLEIFADVIYYDGYVEVIRGTRKVTSFHGSGSFMAMALASYLALGEAPVVAARKAVGYTRVAHLFSQGKEALDPLYQMRYDAVRHCMYEEYKYFIEWLESLPFEKAKKIAPEVGINVAYSVPKELVRGKGSVLGVPGRLRLTPRGLRSCCNPWWGQADHTARLLLEAQKYNPKLRVAMNIRYSPENVAALSGAGYEVYELKRETEPPGEESMRWAAKKAYSDLGKVPDVIYDKGFYGKEAMIRLLTEGLEELKEMLRVVLQI</sequence>
<dbReference type="GO" id="GO:0008972">
    <property type="term" value="F:phosphomethylpyrimidine kinase activity"/>
    <property type="evidence" value="ECO:0007669"/>
    <property type="project" value="InterPro"/>
</dbReference>
<dbReference type="InterPro" id="IPR036409">
    <property type="entry name" value="Aldolase_II/adducin_N_sf"/>
</dbReference>
<dbReference type="CDD" id="cd01169">
    <property type="entry name" value="HMPP_kinase"/>
    <property type="match status" value="1"/>
</dbReference>
<feature type="domain" description="Pyridoxamine kinase/Phosphomethylpyrimidine kinase" evidence="1">
    <location>
        <begin position="13"/>
        <end position="230"/>
    </location>
</feature>
<dbReference type="eggNOG" id="arCOG00020">
    <property type="taxonomic scope" value="Archaea"/>
</dbReference>
<evidence type="ECO:0000313" key="3">
    <source>
        <dbReference type="EMBL" id="ABU82070.1"/>
    </source>
</evidence>
<dbReference type="PhylomeDB" id="A8AAW8"/>
<dbReference type="InterPro" id="IPR019293">
    <property type="entry name" value="ThiN"/>
</dbReference>
<name>A8AAW8_IGNH4</name>
<gene>
    <name evidence="3" type="ordered locus">Igni_0888</name>
</gene>
<dbReference type="SUPFAM" id="SSF53639">
    <property type="entry name" value="AraD/HMP-PK domain-like"/>
    <property type="match status" value="1"/>
</dbReference>
<organism evidence="3 4">
    <name type="scientific">Ignicoccus hospitalis (strain KIN4/I / DSM 18386 / JCM 14125)</name>
    <dbReference type="NCBI Taxonomy" id="453591"/>
    <lineage>
        <taxon>Archaea</taxon>
        <taxon>Thermoproteota</taxon>
        <taxon>Thermoprotei</taxon>
        <taxon>Desulfurococcales</taxon>
        <taxon>Desulfurococcaceae</taxon>
        <taxon>Ignicoccus</taxon>
    </lineage>
</organism>
<feature type="domain" description="Thiamine-phosphate synthase ThiN" evidence="2">
    <location>
        <begin position="273"/>
        <end position="424"/>
    </location>
</feature>
<dbReference type="PANTHER" id="PTHR20858:SF17">
    <property type="entry name" value="HYDROXYMETHYLPYRIMIDINE_PHOSPHOMETHYLPYRIMIDINE KINASE THI20-RELATED"/>
    <property type="match status" value="1"/>
</dbReference>
<evidence type="ECO:0000259" key="2">
    <source>
        <dbReference type="Pfam" id="PF10120"/>
    </source>
</evidence>
<dbReference type="GO" id="GO:0005829">
    <property type="term" value="C:cytosol"/>
    <property type="evidence" value="ECO:0007669"/>
    <property type="project" value="TreeGrafter"/>
</dbReference>
<dbReference type="HOGENOM" id="CLU_035788_0_0_2"/>
<dbReference type="PANTHER" id="PTHR20858">
    <property type="entry name" value="PHOSPHOMETHYLPYRIMIDINE KINASE"/>
    <property type="match status" value="1"/>
</dbReference>
<dbReference type="Pfam" id="PF08543">
    <property type="entry name" value="Phos_pyr_kin"/>
    <property type="match status" value="1"/>
</dbReference>
<dbReference type="InterPro" id="IPR013749">
    <property type="entry name" value="PM/HMP-P_kinase-1"/>
</dbReference>
<dbReference type="STRING" id="453591.Igni_0888"/>
<dbReference type="Proteomes" id="UP000000262">
    <property type="component" value="Chromosome"/>
</dbReference>
<dbReference type="EMBL" id="CP000816">
    <property type="protein sequence ID" value="ABU82070.1"/>
    <property type="molecule type" value="Genomic_DNA"/>
</dbReference>
<dbReference type="AlphaFoldDB" id="A8AAW8"/>